<feature type="domain" description="ArnT-like N-terminal" evidence="11">
    <location>
        <begin position="44"/>
        <end position="239"/>
    </location>
</feature>
<feature type="transmembrane region" description="Helical" evidence="10">
    <location>
        <begin position="110"/>
        <end position="127"/>
    </location>
</feature>
<dbReference type="UniPathway" id="UPA00378"/>
<sequence>MVAAREPDSDPILWTVLICLTFLALSAIRLTVPSAPFFDETHYVPAARALLDNGEWLNREHPILGKQLLALGIWTFGDTPIGWRFAPVIFGTLALMAMMRAMWFASLSRFAALAFGVLIATGFILFVHTRIAILDIFMVAFFAIVLWQCAAALRQPETGRWRLAIAGIATGLAMASKWNVVFLAMLPGLAFFTVRLTAGRKRLLVSRRGIPVPGISLLEAMFWLGVLPLVIYWLTFWPAYLAPDRPLEFGGFIALHADMIALQQSVKQEHPYQSNWPDWVLNIRAIWYLYEPVDGTQRGIVLIGNPLTMLLGLPALAWCAWQGFTQKRWDALAVVVLYAVSIGMWMIVNKPIQFYYHYFLPSCFLLAALALALDAMWQRGIRWIPITVLTSSAAMFVYFFPIVSAAPLSDPGAFQQWMWLSSWR</sequence>
<feature type="domain" description="Protein O-mannosyl-transferase C-terminal four TM" evidence="12">
    <location>
        <begin position="250"/>
        <end position="423"/>
    </location>
</feature>
<keyword evidence="5 10" id="KW-0808">Transferase</keyword>
<dbReference type="EC" id="2.4.1.-" evidence="10"/>
<dbReference type="GO" id="GO:0004169">
    <property type="term" value="F:dolichyl-phosphate-mannose-protein mannosyltransferase activity"/>
    <property type="evidence" value="ECO:0007669"/>
    <property type="project" value="UniProtKB-UniRule"/>
</dbReference>
<dbReference type="AlphaFoldDB" id="A0A848QDT2"/>
<comment type="caution">
    <text evidence="13">The sequence shown here is derived from an EMBL/GenBank/DDBJ whole genome shotgun (WGS) entry which is preliminary data.</text>
</comment>
<evidence type="ECO:0000256" key="7">
    <source>
        <dbReference type="ARBA" id="ARBA00022989"/>
    </source>
</evidence>
<feature type="transmembrane region" description="Helical" evidence="10">
    <location>
        <begin position="299"/>
        <end position="319"/>
    </location>
</feature>
<evidence type="ECO:0000256" key="4">
    <source>
        <dbReference type="ARBA" id="ARBA00022676"/>
    </source>
</evidence>
<comment type="similarity">
    <text evidence="3 10">Belongs to the glycosyltransferase 39 family.</text>
</comment>
<evidence type="ECO:0000256" key="3">
    <source>
        <dbReference type="ARBA" id="ARBA00007222"/>
    </source>
</evidence>
<evidence type="ECO:0000256" key="10">
    <source>
        <dbReference type="RuleBase" id="RU367007"/>
    </source>
</evidence>
<evidence type="ECO:0000256" key="6">
    <source>
        <dbReference type="ARBA" id="ARBA00022692"/>
    </source>
</evidence>
<comment type="subcellular location">
    <subcellularLocation>
        <location evidence="10">Cell membrane</location>
    </subcellularLocation>
    <subcellularLocation>
        <location evidence="1">Endomembrane system</location>
        <topology evidence="1">Multi-pass membrane protein</topology>
    </subcellularLocation>
</comment>
<reference evidence="13 14" key="1">
    <citation type="submission" date="2020-04" db="EMBL/GenBank/DDBJ databases">
        <authorList>
            <person name="Liu A."/>
        </authorList>
    </citation>
    <scope>NUCLEOTIDE SEQUENCE [LARGE SCALE GENOMIC DNA]</scope>
    <source>
        <strain evidence="13 14">RZ02</strain>
    </source>
</reference>
<dbReference type="GO" id="GO:0012505">
    <property type="term" value="C:endomembrane system"/>
    <property type="evidence" value="ECO:0007669"/>
    <property type="project" value="UniProtKB-SubCell"/>
</dbReference>
<protein>
    <recommendedName>
        <fullName evidence="9 10">Polyprenol-phosphate-mannose--protein mannosyltransferase</fullName>
        <ecNumber evidence="10">2.4.1.-</ecNumber>
    </recommendedName>
</protein>
<proteinExistence type="inferred from homology"/>
<feature type="transmembrane region" description="Helical" evidence="10">
    <location>
        <begin position="380"/>
        <end position="400"/>
    </location>
</feature>
<dbReference type="GO" id="GO:0005886">
    <property type="term" value="C:plasma membrane"/>
    <property type="evidence" value="ECO:0007669"/>
    <property type="project" value="UniProtKB-SubCell"/>
</dbReference>
<dbReference type="PANTHER" id="PTHR10050:SF53">
    <property type="entry name" value="CHROMOSOME UNDETERMINED SCAFFOLD_67, WHOLE GENOME SHOTGUN SEQUENCE"/>
    <property type="match status" value="1"/>
</dbReference>
<feature type="transmembrane region" description="Helical" evidence="10">
    <location>
        <begin position="160"/>
        <end position="175"/>
    </location>
</feature>
<evidence type="ECO:0000256" key="1">
    <source>
        <dbReference type="ARBA" id="ARBA00004127"/>
    </source>
</evidence>
<accession>A0A848QDT2</accession>
<feature type="transmembrane region" description="Helical" evidence="10">
    <location>
        <begin position="12"/>
        <end position="32"/>
    </location>
</feature>
<dbReference type="EMBL" id="JABCRE010000002">
    <property type="protein sequence ID" value="NMW31801.1"/>
    <property type="molecule type" value="Genomic_DNA"/>
</dbReference>
<keyword evidence="10" id="KW-1003">Cell membrane</keyword>
<dbReference type="Proteomes" id="UP000561181">
    <property type="component" value="Unassembled WGS sequence"/>
</dbReference>
<organism evidence="13 14">
    <name type="scientific">Pontixanthobacter rizhaonensis</name>
    <dbReference type="NCBI Taxonomy" id="2730337"/>
    <lineage>
        <taxon>Bacteria</taxon>
        <taxon>Pseudomonadati</taxon>
        <taxon>Pseudomonadota</taxon>
        <taxon>Alphaproteobacteria</taxon>
        <taxon>Sphingomonadales</taxon>
        <taxon>Erythrobacteraceae</taxon>
        <taxon>Pontixanthobacter</taxon>
    </lineage>
</organism>
<keyword evidence="4 10" id="KW-0328">Glycosyltransferase</keyword>
<evidence type="ECO:0000313" key="13">
    <source>
        <dbReference type="EMBL" id="NMW31801.1"/>
    </source>
</evidence>
<feature type="transmembrane region" description="Helical" evidence="10">
    <location>
        <begin position="354"/>
        <end position="373"/>
    </location>
</feature>
<comment type="pathway">
    <text evidence="2 10">Protein modification; protein glycosylation.</text>
</comment>
<evidence type="ECO:0000256" key="9">
    <source>
        <dbReference type="ARBA" id="ARBA00093617"/>
    </source>
</evidence>
<keyword evidence="6 10" id="KW-0812">Transmembrane</keyword>
<comment type="function">
    <text evidence="10">Protein O-mannosyltransferase that catalyzes the transfer of a single mannose residue from a polyprenol phospho-mannosyl lipidic donor to the hydroxyl group of selected serine and threonine residues in acceptor proteins.</text>
</comment>
<keyword evidence="8 10" id="KW-0472">Membrane</keyword>
<dbReference type="PANTHER" id="PTHR10050">
    <property type="entry name" value="DOLICHYL-PHOSPHATE-MANNOSE--PROTEIN MANNOSYLTRANSFERASE"/>
    <property type="match status" value="1"/>
</dbReference>
<evidence type="ECO:0000259" key="11">
    <source>
        <dbReference type="Pfam" id="PF02366"/>
    </source>
</evidence>
<evidence type="ECO:0000313" key="14">
    <source>
        <dbReference type="Proteomes" id="UP000561181"/>
    </source>
</evidence>
<evidence type="ECO:0000256" key="5">
    <source>
        <dbReference type="ARBA" id="ARBA00022679"/>
    </source>
</evidence>
<keyword evidence="14" id="KW-1185">Reference proteome</keyword>
<dbReference type="RefSeq" id="WP_170011638.1">
    <property type="nucleotide sequence ID" value="NZ_JABCRE010000002.1"/>
</dbReference>
<feature type="transmembrane region" description="Helical" evidence="10">
    <location>
        <begin position="210"/>
        <end position="234"/>
    </location>
</feature>
<feature type="transmembrane region" description="Helical" evidence="10">
    <location>
        <begin position="181"/>
        <end position="198"/>
    </location>
</feature>
<feature type="transmembrane region" description="Helical" evidence="10">
    <location>
        <begin position="81"/>
        <end position="98"/>
    </location>
</feature>
<evidence type="ECO:0000259" key="12">
    <source>
        <dbReference type="Pfam" id="PF16192"/>
    </source>
</evidence>
<name>A0A848QDT2_9SPHN</name>
<dbReference type="Pfam" id="PF16192">
    <property type="entry name" value="PMT_4TMC"/>
    <property type="match status" value="1"/>
</dbReference>
<evidence type="ECO:0000256" key="8">
    <source>
        <dbReference type="ARBA" id="ARBA00023136"/>
    </source>
</evidence>
<feature type="transmembrane region" description="Helical" evidence="10">
    <location>
        <begin position="133"/>
        <end position="153"/>
    </location>
</feature>
<dbReference type="Pfam" id="PF02366">
    <property type="entry name" value="PMT"/>
    <property type="match status" value="1"/>
</dbReference>
<feature type="transmembrane region" description="Helical" evidence="10">
    <location>
        <begin position="331"/>
        <end position="348"/>
    </location>
</feature>
<evidence type="ECO:0000256" key="2">
    <source>
        <dbReference type="ARBA" id="ARBA00004922"/>
    </source>
</evidence>
<dbReference type="InterPro" id="IPR003342">
    <property type="entry name" value="ArnT-like_N"/>
</dbReference>
<dbReference type="InterPro" id="IPR027005">
    <property type="entry name" value="PMT-like"/>
</dbReference>
<keyword evidence="7 10" id="KW-1133">Transmembrane helix</keyword>
<gene>
    <name evidence="13" type="ORF">HKD42_06990</name>
</gene>
<dbReference type="InterPro" id="IPR032421">
    <property type="entry name" value="PMT_4TMC"/>
</dbReference>